<dbReference type="InterPro" id="IPR057169">
    <property type="entry name" value="DUF7847"/>
</dbReference>
<reference evidence="4 5" key="1">
    <citation type="journal article" date="2019" name="Int. J. Syst. Evol. Microbiol.">
        <title>The Global Catalogue of Microorganisms (GCM) 10K type strain sequencing project: providing services to taxonomists for standard genome sequencing and annotation.</title>
        <authorList>
            <consortium name="The Broad Institute Genomics Platform"/>
            <consortium name="The Broad Institute Genome Sequencing Center for Infectious Disease"/>
            <person name="Wu L."/>
            <person name="Ma J."/>
        </authorList>
    </citation>
    <scope>NUCLEOTIDE SEQUENCE [LARGE SCALE GENOMIC DNA]</scope>
    <source>
        <strain evidence="4 5">DT92</strain>
    </source>
</reference>
<evidence type="ECO:0000256" key="2">
    <source>
        <dbReference type="SAM" id="Phobius"/>
    </source>
</evidence>
<keyword evidence="5" id="KW-1185">Reference proteome</keyword>
<feature type="transmembrane region" description="Helical" evidence="2">
    <location>
        <begin position="48"/>
        <end position="69"/>
    </location>
</feature>
<dbReference type="Pfam" id="PF25231">
    <property type="entry name" value="DUF7847"/>
    <property type="match status" value="1"/>
</dbReference>
<gene>
    <name evidence="4" type="ORF">ACFQRB_05145</name>
</gene>
<evidence type="ECO:0000313" key="4">
    <source>
        <dbReference type="EMBL" id="MFC7136099.1"/>
    </source>
</evidence>
<dbReference type="Proteomes" id="UP001596368">
    <property type="component" value="Unassembled WGS sequence"/>
</dbReference>
<evidence type="ECO:0000259" key="3">
    <source>
        <dbReference type="Pfam" id="PF25231"/>
    </source>
</evidence>
<comment type="caution">
    <text evidence="4">The sequence shown here is derived from an EMBL/GenBank/DDBJ whole genome shotgun (WGS) entry which is preliminary data.</text>
</comment>
<feature type="region of interest" description="Disordered" evidence="1">
    <location>
        <begin position="220"/>
        <end position="261"/>
    </location>
</feature>
<evidence type="ECO:0000256" key="1">
    <source>
        <dbReference type="SAM" id="MobiDB-lite"/>
    </source>
</evidence>
<feature type="transmembrane region" description="Helical" evidence="2">
    <location>
        <begin position="135"/>
        <end position="161"/>
    </location>
</feature>
<sequence length="261" mass="27057">MALLSALRRTPSTLLRNPVLFVPLLVLLLLQTPQLLLRSSAPLLASLLSLAVSAVFLVAAPFVQAGFIGMADEALDGRTSLSTFVAAGKANFVQVFLVYLLLVGVNLAFGIVAFVAGVVGVVSLYPGGGTPSTPLLVAAGLVAAAIVVAYLLLVFVVQFYAQAIVVDGYDALGSVKHSYAVVRRNLASVLGYTLLVGVLGGGFGLVVGLSSVLAAPRRRRRTRSPSASRRSARSPCRRSWPSSGRCSAGSSGCSPCRTTGR</sequence>
<feature type="transmembrane region" description="Helical" evidence="2">
    <location>
        <begin position="108"/>
        <end position="128"/>
    </location>
</feature>
<feature type="domain" description="DUF7847" evidence="3">
    <location>
        <begin position="1"/>
        <end position="216"/>
    </location>
</feature>
<organism evidence="4 5">
    <name type="scientific">Halobaculum litoreum</name>
    <dbReference type="NCBI Taxonomy" id="3031998"/>
    <lineage>
        <taxon>Archaea</taxon>
        <taxon>Methanobacteriati</taxon>
        <taxon>Methanobacteriota</taxon>
        <taxon>Stenosarchaea group</taxon>
        <taxon>Halobacteria</taxon>
        <taxon>Halobacteriales</taxon>
        <taxon>Haloferacaceae</taxon>
        <taxon>Halobaculum</taxon>
    </lineage>
</organism>
<feature type="compositionally biased region" description="Low complexity" evidence="1">
    <location>
        <begin position="237"/>
        <end position="261"/>
    </location>
</feature>
<proteinExistence type="predicted"/>
<keyword evidence="2" id="KW-0472">Membrane</keyword>
<accession>A0ABD5XR30</accession>
<name>A0ABD5XR30_9EURY</name>
<evidence type="ECO:0000313" key="5">
    <source>
        <dbReference type="Proteomes" id="UP001596368"/>
    </source>
</evidence>
<keyword evidence="2" id="KW-1133">Transmembrane helix</keyword>
<dbReference type="AlphaFoldDB" id="A0ABD5XR30"/>
<protein>
    <recommendedName>
        <fullName evidence="3">DUF7847 domain-containing protein</fullName>
    </recommendedName>
</protein>
<feature type="transmembrane region" description="Helical" evidence="2">
    <location>
        <begin position="189"/>
        <end position="215"/>
    </location>
</feature>
<keyword evidence="2" id="KW-0812">Transmembrane</keyword>
<dbReference type="EMBL" id="JBHSZG010000001">
    <property type="protein sequence ID" value="MFC7136099.1"/>
    <property type="molecule type" value="Genomic_DNA"/>
</dbReference>